<evidence type="ECO:0000256" key="1">
    <source>
        <dbReference type="SAM" id="SignalP"/>
    </source>
</evidence>
<evidence type="ECO:0000313" key="2">
    <source>
        <dbReference type="EMBL" id="SMP49827.1"/>
    </source>
</evidence>
<keyword evidence="3" id="KW-1185">Reference proteome</keyword>
<gene>
    <name evidence="2" type="ORF">SAMN06295970_102328</name>
</gene>
<dbReference type="Proteomes" id="UP001158049">
    <property type="component" value="Unassembled WGS sequence"/>
</dbReference>
<proteinExistence type="predicted"/>
<feature type="signal peptide" evidence="1">
    <location>
        <begin position="1"/>
        <end position="21"/>
    </location>
</feature>
<dbReference type="SMART" id="SM00855">
    <property type="entry name" value="PGAM"/>
    <property type="match status" value="1"/>
</dbReference>
<protein>
    <submittedName>
        <fullName evidence="2">Histidine phosphatase superfamily (Branch 1)</fullName>
    </submittedName>
</protein>
<keyword evidence="1" id="KW-0732">Signal</keyword>
<evidence type="ECO:0000313" key="3">
    <source>
        <dbReference type="Proteomes" id="UP001158049"/>
    </source>
</evidence>
<reference evidence="2 3" key="1">
    <citation type="submission" date="2017-05" db="EMBL/GenBank/DDBJ databases">
        <authorList>
            <person name="Varghese N."/>
            <person name="Submissions S."/>
        </authorList>
    </citation>
    <scope>NUCLEOTIDE SEQUENCE [LARGE SCALE GENOMIC DNA]</scope>
    <source>
        <strain evidence="2 3">DSM 26001</strain>
    </source>
</reference>
<dbReference type="InterPro" id="IPR013078">
    <property type="entry name" value="His_Pase_superF_clade-1"/>
</dbReference>
<organism evidence="2 3">
    <name type="scientific">Noviherbaspirillum suwonense</name>
    <dbReference type="NCBI Taxonomy" id="1224511"/>
    <lineage>
        <taxon>Bacteria</taxon>
        <taxon>Pseudomonadati</taxon>
        <taxon>Pseudomonadota</taxon>
        <taxon>Betaproteobacteria</taxon>
        <taxon>Burkholderiales</taxon>
        <taxon>Oxalobacteraceae</taxon>
        <taxon>Noviherbaspirillum</taxon>
    </lineage>
</organism>
<comment type="caution">
    <text evidence="2">The sequence shown here is derived from an EMBL/GenBank/DDBJ whole genome shotgun (WGS) entry which is preliminary data.</text>
</comment>
<dbReference type="Gene3D" id="3.40.50.1240">
    <property type="entry name" value="Phosphoglycerate mutase-like"/>
    <property type="match status" value="1"/>
</dbReference>
<feature type="chain" id="PRO_5045070185" evidence="1">
    <location>
        <begin position="22"/>
        <end position="187"/>
    </location>
</feature>
<dbReference type="RefSeq" id="WP_283441128.1">
    <property type="nucleotide sequence ID" value="NZ_FXUL01000002.1"/>
</dbReference>
<dbReference type="EMBL" id="FXUL01000002">
    <property type="protein sequence ID" value="SMP49827.1"/>
    <property type="molecule type" value="Genomic_DNA"/>
</dbReference>
<accession>A0ABY1PYS5</accession>
<sequence length="187" mass="20141">MKRLRQILTLLAVLLCQPALADDAALWAGLRSGELVALMRHAEAPGVGDPAGFRLGDCATQRNLSAQGRRQARDAGALLRSNGVARATVYSSQWCRCLDTAKALDVGAVVEQAALNSFFEEPVRDREQTEALRQMIRARPPGMPLVMVTHQVNITALSGVYPQSGEIVLLKPDGKQLAVAGRIATMK</sequence>
<dbReference type="Pfam" id="PF00300">
    <property type="entry name" value="His_Phos_1"/>
    <property type="match status" value="1"/>
</dbReference>
<dbReference type="CDD" id="cd07040">
    <property type="entry name" value="HP"/>
    <property type="match status" value="1"/>
</dbReference>
<dbReference type="InterPro" id="IPR029033">
    <property type="entry name" value="His_PPase_superfam"/>
</dbReference>
<name>A0ABY1PYS5_9BURK</name>
<dbReference type="SUPFAM" id="SSF53254">
    <property type="entry name" value="Phosphoglycerate mutase-like"/>
    <property type="match status" value="1"/>
</dbReference>